<evidence type="ECO:0000256" key="1">
    <source>
        <dbReference type="SAM" id="MobiDB-lite"/>
    </source>
</evidence>
<dbReference type="WBParaSite" id="SMTH1_13050.1">
    <property type="protein sequence ID" value="SMTH1_13050.1"/>
    <property type="gene ID" value="SMTH1_13050"/>
</dbReference>
<dbReference type="AlphaFoldDB" id="A0AA85AUV9"/>
<dbReference type="InterPro" id="IPR035979">
    <property type="entry name" value="RBD_domain_sf"/>
</dbReference>
<sequence>MKPLDMISMKRTARDEVDCKSRTRRHSNKSKSTDCPSTKASGINIGLDKSNQTCSVKKEYSKNEKLGRKSKKRILQKSISETKELTHGTPKLLLTSLPCSVSQTILKDIFPSVIHLNLRNTAGSKHALLDFSSNDDYLDAVNRLKSIEFDGVKPNYRAIVGYTENVIQSRKFVTNSPNCLIIRNLPYSLTATEIKEHFPMANRVHLGVNKFGIFNGSCILEMKNKEDLQIVINECKHKYINNRLVRANLQCKSKSESSKSPDASMSYGLKLKEVPNVIEDDRIKALFPETSLTGLSSAPLKDSNTRNVFIFFKKSAQRKAAFKMFKNEVIMGYPISCRLWVPTNRRHKSQTKNIEEKVNDTVLNYNLPKSNELGQNEIKWNMGKCRNMSSSFPKKLVFESDCNWNISHSTWDYITRDFANLLRITKHL</sequence>
<feature type="region of interest" description="Disordered" evidence="1">
    <location>
        <begin position="1"/>
        <end position="41"/>
    </location>
</feature>
<dbReference type="Pfam" id="PF00076">
    <property type="entry name" value="RRM_1"/>
    <property type="match status" value="1"/>
</dbReference>
<dbReference type="Gene3D" id="3.30.70.330">
    <property type="match status" value="1"/>
</dbReference>
<feature type="domain" description="RRM" evidence="2">
    <location>
        <begin position="91"/>
        <end position="157"/>
    </location>
</feature>
<reference evidence="4" key="1">
    <citation type="submission" date="2023-11" db="UniProtKB">
        <authorList>
            <consortium name="WormBaseParasite"/>
        </authorList>
    </citation>
    <scope>IDENTIFICATION</scope>
</reference>
<dbReference type="InterPro" id="IPR012677">
    <property type="entry name" value="Nucleotide-bd_a/b_plait_sf"/>
</dbReference>
<name>A0AA85AUV9_9TREM</name>
<dbReference type="SMART" id="SM00360">
    <property type="entry name" value="RRM"/>
    <property type="match status" value="2"/>
</dbReference>
<evidence type="ECO:0000313" key="3">
    <source>
        <dbReference type="Proteomes" id="UP000050791"/>
    </source>
</evidence>
<evidence type="ECO:0000313" key="4">
    <source>
        <dbReference type="WBParaSite" id="SMTH1_13050.1"/>
    </source>
</evidence>
<organism evidence="3 4">
    <name type="scientific">Schistosoma mattheei</name>
    <dbReference type="NCBI Taxonomy" id="31246"/>
    <lineage>
        <taxon>Eukaryota</taxon>
        <taxon>Metazoa</taxon>
        <taxon>Spiralia</taxon>
        <taxon>Lophotrochozoa</taxon>
        <taxon>Platyhelminthes</taxon>
        <taxon>Trematoda</taxon>
        <taxon>Digenea</taxon>
        <taxon>Strigeidida</taxon>
        <taxon>Schistosomatoidea</taxon>
        <taxon>Schistosomatidae</taxon>
        <taxon>Schistosoma</taxon>
    </lineage>
</organism>
<dbReference type="SUPFAM" id="SSF54928">
    <property type="entry name" value="RNA-binding domain, RBD"/>
    <property type="match status" value="1"/>
</dbReference>
<evidence type="ECO:0000259" key="2">
    <source>
        <dbReference type="SMART" id="SM00360"/>
    </source>
</evidence>
<feature type="compositionally biased region" description="Basic and acidic residues" evidence="1">
    <location>
        <begin position="12"/>
        <end position="21"/>
    </location>
</feature>
<accession>A0AA85AUV9</accession>
<dbReference type="Proteomes" id="UP000050791">
    <property type="component" value="Unassembled WGS sequence"/>
</dbReference>
<dbReference type="InterPro" id="IPR000504">
    <property type="entry name" value="RRM_dom"/>
</dbReference>
<proteinExistence type="predicted"/>
<dbReference type="GO" id="GO:0003723">
    <property type="term" value="F:RNA binding"/>
    <property type="evidence" value="ECO:0007669"/>
    <property type="project" value="InterPro"/>
</dbReference>
<feature type="domain" description="RRM" evidence="2">
    <location>
        <begin position="179"/>
        <end position="248"/>
    </location>
</feature>
<protein>
    <recommendedName>
        <fullName evidence="2">RRM domain-containing protein</fullName>
    </recommendedName>
</protein>